<dbReference type="AlphaFoldDB" id="A0AAD7CUC6"/>
<dbReference type="PANTHER" id="PTHR33840:SF1">
    <property type="entry name" value="TLE1 PHOSPHOLIPASE DOMAIN-CONTAINING PROTEIN"/>
    <property type="match status" value="1"/>
</dbReference>
<reference evidence="2" key="1">
    <citation type="submission" date="2023-03" db="EMBL/GenBank/DDBJ databases">
        <title>Massive genome expansion in bonnet fungi (Mycena s.s.) driven by repeated elements and novel gene families across ecological guilds.</title>
        <authorList>
            <consortium name="Lawrence Berkeley National Laboratory"/>
            <person name="Harder C.B."/>
            <person name="Miyauchi S."/>
            <person name="Viragh M."/>
            <person name="Kuo A."/>
            <person name="Thoen E."/>
            <person name="Andreopoulos B."/>
            <person name="Lu D."/>
            <person name="Skrede I."/>
            <person name="Drula E."/>
            <person name="Henrissat B."/>
            <person name="Morin E."/>
            <person name="Kohler A."/>
            <person name="Barry K."/>
            <person name="LaButti K."/>
            <person name="Morin E."/>
            <person name="Salamov A."/>
            <person name="Lipzen A."/>
            <person name="Mereny Z."/>
            <person name="Hegedus B."/>
            <person name="Baldrian P."/>
            <person name="Stursova M."/>
            <person name="Weitz H."/>
            <person name="Taylor A."/>
            <person name="Grigoriev I.V."/>
            <person name="Nagy L.G."/>
            <person name="Martin F."/>
            <person name="Kauserud H."/>
        </authorList>
    </citation>
    <scope>NUCLEOTIDE SEQUENCE</scope>
    <source>
        <strain evidence="2">CBHHK067</strain>
    </source>
</reference>
<sequence length="276" mass="30797">KKLVVCIDGTSNQFGPQNTNVVELYNQLVKGGEQLTYYDSGIGTAARSSWTSPGTAMKQWVDTNLDLILALNIEKIILRAYQWLSNHFQEDDDSTADHIYLFGFSRGAYQVRALAGMIETVGLLLPGNDAQIPFAYELYANLRGVKPDAWKTNFKSTFSRKHARVHFLGAWDTVAAVGLGHKTLPRVVDPCDHICFVRHALALDERRAAFLYLPINVVSPPSTESAIPTPRHPHEVHIKEVWFAGTHSEVLNVDLDSGNISLTWMRQEAQLAGLRI</sequence>
<gene>
    <name evidence="2" type="ORF">B0H17DRAFT_886341</name>
</gene>
<name>A0AAD7CUC6_MYCRO</name>
<feature type="non-terminal residue" evidence="2">
    <location>
        <position position="1"/>
    </location>
</feature>
<protein>
    <recommendedName>
        <fullName evidence="1">T6SS Phospholipase effector Tle1-like catalytic domain-containing protein</fullName>
    </recommendedName>
</protein>
<evidence type="ECO:0000259" key="1">
    <source>
        <dbReference type="Pfam" id="PF09994"/>
    </source>
</evidence>
<organism evidence="2 3">
    <name type="scientific">Mycena rosella</name>
    <name type="common">Pink bonnet</name>
    <name type="synonym">Agaricus rosellus</name>
    <dbReference type="NCBI Taxonomy" id="1033263"/>
    <lineage>
        <taxon>Eukaryota</taxon>
        <taxon>Fungi</taxon>
        <taxon>Dikarya</taxon>
        <taxon>Basidiomycota</taxon>
        <taxon>Agaricomycotina</taxon>
        <taxon>Agaricomycetes</taxon>
        <taxon>Agaricomycetidae</taxon>
        <taxon>Agaricales</taxon>
        <taxon>Marasmiineae</taxon>
        <taxon>Mycenaceae</taxon>
        <taxon>Mycena</taxon>
    </lineage>
</organism>
<proteinExistence type="predicted"/>
<comment type="caution">
    <text evidence="2">The sequence shown here is derived from an EMBL/GenBank/DDBJ whole genome shotgun (WGS) entry which is preliminary data.</text>
</comment>
<accession>A0AAD7CUC6</accession>
<evidence type="ECO:0000313" key="2">
    <source>
        <dbReference type="EMBL" id="KAJ7664080.1"/>
    </source>
</evidence>
<dbReference type="Proteomes" id="UP001221757">
    <property type="component" value="Unassembled WGS sequence"/>
</dbReference>
<feature type="domain" description="T6SS Phospholipase effector Tle1-like catalytic" evidence="1">
    <location>
        <begin position="1"/>
        <end position="268"/>
    </location>
</feature>
<evidence type="ECO:0000313" key="3">
    <source>
        <dbReference type="Proteomes" id="UP001221757"/>
    </source>
</evidence>
<feature type="non-terminal residue" evidence="2">
    <location>
        <position position="276"/>
    </location>
</feature>
<dbReference type="PANTHER" id="PTHR33840">
    <property type="match status" value="1"/>
</dbReference>
<dbReference type="EMBL" id="JARKIE010000228">
    <property type="protein sequence ID" value="KAJ7664080.1"/>
    <property type="molecule type" value="Genomic_DNA"/>
</dbReference>
<dbReference type="Pfam" id="PF09994">
    <property type="entry name" value="T6SS_Tle1-like_cat"/>
    <property type="match status" value="1"/>
</dbReference>
<dbReference type="InterPro" id="IPR018712">
    <property type="entry name" value="Tle1-like_cat"/>
</dbReference>
<keyword evidence="3" id="KW-1185">Reference proteome</keyword>